<name>A0ABV8XB11_9LACT</name>
<protein>
    <submittedName>
        <fullName evidence="1">DUF4362 domain-containing protein</fullName>
    </submittedName>
</protein>
<organism evidence="1 2">
    <name type="scientific">Chungangia koreensis</name>
    <dbReference type="NCBI Taxonomy" id="752657"/>
    <lineage>
        <taxon>Bacteria</taxon>
        <taxon>Bacillati</taxon>
        <taxon>Bacillota</taxon>
        <taxon>Bacilli</taxon>
        <taxon>Lactobacillales</taxon>
        <taxon>Chungangia</taxon>
    </lineage>
</organism>
<dbReference type="Pfam" id="PF14275">
    <property type="entry name" value="DUF4362"/>
    <property type="match status" value="1"/>
</dbReference>
<evidence type="ECO:0000313" key="1">
    <source>
        <dbReference type="EMBL" id="MFC4411807.1"/>
    </source>
</evidence>
<comment type="caution">
    <text evidence="1">The sequence shown here is derived from an EMBL/GenBank/DDBJ whole genome shotgun (WGS) entry which is preliminary data.</text>
</comment>
<dbReference type="Proteomes" id="UP001595817">
    <property type="component" value="Unassembled WGS sequence"/>
</dbReference>
<dbReference type="RefSeq" id="WP_378157167.1">
    <property type="nucleotide sequence ID" value="NZ_JBHSEC010000022.1"/>
</dbReference>
<evidence type="ECO:0000313" key="2">
    <source>
        <dbReference type="Proteomes" id="UP001595817"/>
    </source>
</evidence>
<sequence>MIKRFFIFVAFLFLTGCNQSDEPLSGKTPYEHEKGEYEVSEEDIVLRGKGSVNRERLEEFIQHVKEGTQDEVRVIRYTEEGDPIIDDLTFDGSKITATHDTRWDHFGAPDITEQTCESIQLDENGDWVSFSLSGCH</sequence>
<dbReference type="InterPro" id="IPR025372">
    <property type="entry name" value="DUF4362"/>
</dbReference>
<dbReference type="PROSITE" id="PS51257">
    <property type="entry name" value="PROKAR_LIPOPROTEIN"/>
    <property type="match status" value="1"/>
</dbReference>
<dbReference type="EMBL" id="JBHSEC010000022">
    <property type="protein sequence ID" value="MFC4411807.1"/>
    <property type="molecule type" value="Genomic_DNA"/>
</dbReference>
<reference evidence="2" key="1">
    <citation type="journal article" date="2019" name="Int. J. Syst. Evol. Microbiol.">
        <title>The Global Catalogue of Microorganisms (GCM) 10K type strain sequencing project: providing services to taxonomists for standard genome sequencing and annotation.</title>
        <authorList>
            <consortium name="The Broad Institute Genomics Platform"/>
            <consortium name="The Broad Institute Genome Sequencing Center for Infectious Disease"/>
            <person name="Wu L."/>
            <person name="Ma J."/>
        </authorList>
    </citation>
    <scope>NUCLEOTIDE SEQUENCE [LARGE SCALE GENOMIC DNA]</scope>
    <source>
        <strain evidence="2">CCUG 59778</strain>
    </source>
</reference>
<proteinExistence type="predicted"/>
<gene>
    <name evidence="1" type="ORF">ACFOZY_15560</name>
</gene>
<keyword evidence="2" id="KW-1185">Reference proteome</keyword>
<accession>A0ABV8XB11</accession>